<sequence length="56" mass="5693">MLQPLVAVVVAAWAGGAADRAAAAARAAVAERTVRRFMVGSWGQTRRAACAGAVPQ</sequence>
<dbReference type="RefSeq" id="WP_184948159.1">
    <property type="nucleotide sequence ID" value="NZ_BAAAWZ010000001.1"/>
</dbReference>
<gene>
    <name evidence="1" type="ORF">FHS22_006735</name>
</gene>
<dbReference type="Proteomes" id="UP000562352">
    <property type="component" value="Unassembled WGS sequence"/>
</dbReference>
<evidence type="ECO:0000313" key="1">
    <source>
        <dbReference type="EMBL" id="MBB5967432.1"/>
    </source>
</evidence>
<accession>A0A841D9Y4</accession>
<protein>
    <submittedName>
        <fullName evidence="1">Uncharacterized protein</fullName>
    </submittedName>
</protein>
<reference evidence="1 2" key="1">
    <citation type="submission" date="2020-08" db="EMBL/GenBank/DDBJ databases">
        <title>Genomic Encyclopedia of Type Strains, Phase III (KMG-III): the genomes of soil and plant-associated and newly described type strains.</title>
        <authorList>
            <person name="Whitman W."/>
        </authorList>
    </citation>
    <scope>NUCLEOTIDE SEQUENCE [LARGE SCALE GENOMIC DNA]</scope>
    <source>
        <strain evidence="1 2">CECT 3303</strain>
    </source>
</reference>
<dbReference type="EMBL" id="JACHJJ010000033">
    <property type="protein sequence ID" value="MBB5967432.1"/>
    <property type="molecule type" value="Genomic_DNA"/>
</dbReference>
<evidence type="ECO:0000313" key="2">
    <source>
        <dbReference type="Proteomes" id="UP000562352"/>
    </source>
</evidence>
<organism evidence="1 2">
    <name type="scientific">Planomonospora venezuelensis</name>
    <dbReference type="NCBI Taxonomy" id="1999"/>
    <lineage>
        <taxon>Bacteria</taxon>
        <taxon>Bacillati</taxon>
        <taxon>Actinomycetota</taxon>
        <taxon>Actinomycetes</taxon>
        <taxon>Streptosporangiales</taxon>
        <taxon>Streptosporangiaceae</taxon>
        <taxon>Planomonospora</taxon>
    </lineage>
</organism>
<dbReference type="AlphaFoldDB" id="A0A841D9Y4"/>
<name>A0A841D9Y4_PLAVE</name>
<keyword evidence="2" id="KW-1185">Reference proteome</keyword>
<comment type="caution">
    <text evidence="1">The sequence shown here is derived from an EMBL/GenBank/DDBJ whole genome shotgun (WGS) entry which is preliminary data.</text>
</comment>
<proteinExistence type="predicted"/>